<dbReference type="InterPro" id="IPR018303">
    <property type="entry name" value="ATPase_P-typ_P_site"/>
</dbReference>
<dbReference type="PRINTS" id="PR00120">
    <property type="entry name" value="HATPASE"/>
</dbReference>
<evidence type="ECO:0000256" key="12">
    <source>
        <dbReference type="SAM" id="Phobius"/>
    </source>
</evidence>
<comment type="caution">
    <text evidence="14">The sequence shown here is derived from an EMBL/GenBank/DDBJ whole genome shotgun (WGS) entry which is preliminary data.</text>
</comment>
<evidence type="ECO:0000256" key="7">
    <source>
        <dbReference type="ARBA" id="ARBA00022840"/>
    </source>
</evidence>
<dbReference type="eggNOG" id="COG0474">
    <property type="taxonomic scope" value="Bacteria"/>
</dbReference>
<evidence type="ECO:0000256" key="3">
    <source>
        <dbReference type="ARBA" id="ARBA00022553"/>
    </source>
</evidence>
<dbReference type="FunFam" id="3.40.50.1000:FF:000211">
    <property type="entry name" value="Plasma membrane ATPase"/>
    <property type="match status" value="1"/>
</dbReference>
<evidence type="ECO:0000256" key="9">
    <source>
        <dbReference type="ARBA" id="ARBA00022967"/>
    </source>
</evidence>
<feature type="transmembrane region" description="Helical" evidence="12">
    <location>
        <begin position="620"/>
        <end position="644"/>
    </location>
</feature>
<feature type="transmembrane region" description="Helical" evidence="12">
    <location>
        <begin position="55"/>
        <end position="77"/>
    </location>
</feature>
<keyword evidence="15" id="KW-1185">Reference proteome</keyword>
<proteinExistence type="inferred from homology"/>
<feature type="domain" description="Cation-transporting P-type ATPase N-terminal" evidence="13">
    <location>
        <begin position="7"/>
        <end position="79"/>
    </location>
</feature>
<evidence type="ECO:0000256" key="5">
    <source>
        <dbReference type="ARBA" id="ARBA00022723"/>
    </source>
</evidence>
<dbReference type="InterPro" id="IPR023298">
    <property type="entry name" value="ATPase_P-typ_TM_dom_sf"/>
</dbReference>
<evidence type="ECO:0000256" key="6">
    <source>
        <dbReference type="ARBA" id="ARBA00022741"/>
    </source>
</evidence>
<dbReference type="Proteomes" id="UP000006250">
    <property type="component" value="Unassembled WGS sequence"/>
</dbReference>
<evidence type="ECO:0000256" key="1">
    <source>
        <dbReference type="ARBA" id="ARBA00004141"/>
    </source>
</evidence>
<reference evidence="14 15" key="1">
    <citation type="submission" date="2010-08" db="EMBL/GenBank/DDBJ databases">
        <title>The draft genome of Desulfovibrio fructosovorans JJ.</title>
        <authorList>
            <consortium name="US DOE Joint Genome Institute (JGI-PGF)"/>
            <person name="Lucas S."/>
            <person name="Copeland A."/>
            <person name="Lapidus A."/>
            <person name="Cheng J.-F."/>
            <person name="Bruce D."/>
            <person name="Goodwin L."/>
            <person name="Pitluck S."/>
            <person name="Land M.L."/>
            <person name="Hauser L."/>
            <person name="Chang Y.-J."/>
            <person name="Jeffries C."/>
            <person name="Wall J.D."/>
            <person name="Stahl D.A."/>
            <person name="Arkin A.P."/>
            <person name="Dehal P."/>
            <person name="Stolyar S.M."/>
            <person name="Hazen T.C."/>
            <person name="Woyke T.J."/>
        </authorList>
    </citation>
    <scope>NUCLEOTIDE SEQUENCE [LARGE SCALE GENOMIC DNA]</scope>
    <source>
        <strain evidence="14 15">JJ</strain>
    </source>
</reference>
<dbReference type="OrthoDB" id="9763278at2"/>
<dbReference type="Pfam" id="PF00702">
    <property type="entry name" value="Hydrolase"/>
    <property type="match status" value="1"/>
</dbReference>
<keyword evidence="7" id="KW-0067">ATP-binding</keyword>
<dbReference type="GO" id="GO:0008553">
    <property type="term" value="F:P-type proton-exporting transporter activity"/>
    <property type="evidence" value="ECO:0007669"/>
    <property type="project" value="InterPro"/>
</dbReference>
<evidence type="ECO:0000313" key="15">
    <source>
        <dbReference type="Proteomes" id="UP000006250"/>
    </source>
</evidence>
<dbReference type="Gene3D" id="1.20.1110.10">
    <property type="entry name" value="Calcium-transporting ATPase, transmembrane domain"/>
    <property type="match status" value="1"/>
</dbReference>
<dbReference type="AlphaFoldDB" id="E1JYZ5"/>
<dbReference type="Gene3D" id="2.70.150.10">
    <property type="entry name" value="Calcium-transporting ATPase, cytoplasmic transduction domain A"/>
    <property type="match status" value="1"/>
</dbReference>
<dbReference type="RefSeq" id="WP_005994942.1">
    <property type="nucleotide sequence ID" value="NZ_AECZ01000020.1"/>
</dbReference>
<dbReference type="InterPro" id="IPR004014">
    <property type="entry name" value="ATPase_P-typ_cation-transptr_N"/>
</dbReference>
<dbReference type="InterPro" id="IPR059000">
    <property type="entry name" value="ATPase_P-type_domA"/>
</dbReference>
<keyword evidence="10 12" id="KW-1133">Transmembrane helix</keyword>
<dbReference type="PRINTS" id="PR00119">
    <property type="entry name" value="CATATPASE"/>
</dbReference>
<feature type="transmembrane region" description="Helical" evidence="12">
    <location>
        <begin position="262"/>
        <end position="290"/>
    </location>
</feature>
<dbReference type="InterPro" id="IPR001757">
    <property type="entry name" value="P_typ_ATPase"/>
</dbReference>
<keyword evidence="11 12" id="KW-0472">Membrane</keyword>
<keyword evidence="5" id="KW-0479">Metal-binding</keyword>
<keyword evidence="9" id="KW-1278">Translocase</keyword>
<dbReference type="Pfam" id="PF00122">
    <property type="entry name" value="E1-E2_ATPase"/>
    <property type="match status" value="1"/>
</dbReference>
<dbReference type="Gene3D" id="3.40.1110.10">
    <property type="entry name" value="Calcium-transporting ATPase, cytoplasmic domain N"/>
    <property type="match status" value="1"/>
</dbReference>
<evidence type="ECO:0000259" key="13">
    <source>
        <dbReference type="SMART" id="SM00831"/>
    </source>
</evidence>
<dbReference type="GO" id="GO:0016887">
    <property type="term" value="F:ATP hydrolysis activity"/>
    <property type="evidence" value="ECO:0007669"/>
    <property type="project" value="InterPro"/>
</dbReference>
<dbReference type="GO" id="GO:0016020">
    <property type="term" value="C:membrane"/>
    <property type="evidence" value="ECO:0007669"/>
    <property type="project" value="UniProtKB-SubCell"/>
</dbReference>
<keyword evidence="4 12" id="KW-0812">Transmembrane</keyword>
<dbReference type="PANTHER" id="PTHR42861">
    <property type="entry name" value="CALCIUM-TRANSPORTING ATPASE"/>
    <property type="match status" value="1"/>
</dbReference>
<feature type="transmembrane region" description="Helical" evidence="12">
    <location>
        <begin position="233"/>
        <end position="250"/>
    </location>
</feature>
<evidence type="ECO:0000256" key="11">
    <source>
        <dbReference type="ARBA" id="ARBA00023136"/>
    </source>
</evidence>
<sequence>MADTTATSPQTNVDDILKEMETTPAGLSADEASNRLAKYGPNALPEKKVNPLLRLLSYFWGPIPWMIEAAAVLSAVVKHWADLTIILVLLIFNAAIGFFEEHKAAGALAALKNQLALMARAYRDGKLVQIAADTLVPGDVIRLRLGDVVPADACCLSGDYLSVDQAALTGESLPVTKKVGDTVYSGSVAKQGEMTAVVTATGANTFFGKTAKLVSSAGSVSHFQKAVMTIGDYLIYLTLALVAVLILVGLDRGEKVLDLVQFALILTVAAIPVAMPAVLSVTMAVGALALSRLKAIVSRLEAIEEMAGMDILCSDKTGTLTQNKLTLGEPLVFAAKDAADLILTGALASKAEDNDVIDLAIIHSLADPKSLDAYKQTAFTPFDPVGKRTEATVADASGATFAVTKGAPQVVMGLCALSKDDAAKADAAIEALAAKGSRTLGVARKDGEGGWTFSGILPLSDPPREDSATTIAKAKEHGIAVKMVTGDNTAIGREISRQLGLGVNMIPAGEFFAADADVSRLPGDVERRIEEADGFAQVFPEHKYGIVRALQDRGHLVGMTGDGVNDAPALKQADVGIAVSGATDAARAAADLVLTAPGLSVIVSAVEYARRIFERMNSYAIYRITETIRIMFFVVLAILVYNFYPITAVMIILLALLNDVPIMTIAYDNTYLDPNPVRWDMRRVLTLSTVLGTIGVIETFGLLILAKTYLKLDLAQIQSFVFLKLAVAGHLTLFVARTRKPFWASPYPAPAMIWSAVATKALATACVGLGWFVAAVPWEYVGLIWGYCLVWLFIEDWAKLVVYEHLALERPHHKRFLGRVNRLLHPHAARMAAR</sequence>
<dbReference type="InterPro" id="IPR023214">
    <property type="entry name" value="HAD_sf"/>
</dbReference>
<dbReference type="STRING" id="596151.DesfrDRAFT_2844"/>
<comment type="similarity">
    <text evidence="2">Belongs to the cation transport ATPase (P-type) (TC 3.A.3) family. Type IIIA subfamily.</text>
</comment>
<organism evidence="14 15">
    <name type="scientific">Solidesulfovibrio fructosivorans JJ]</name>
    <dbReference type="NCBI Taxonomy" id="596151"/>
    <lineage>
        <taxon>Bacteria</taxon>
        <taxon>Pseudomonadati</taxon>
        <taxon>Thermodesulfobacteriota</taxon>
        <taxon>Desulfovibrionia</taxon>
        <taxon>Desulfovibrionales</taxon>
        <taxon>Desulfovibrionaceae</taxon>
        <taxon>Solidesulfovibrio</taxon>
    </lineage>
</organism>
<evidence type="ECO:0000256" key="8">
    <source>
        <dbReference type="ARBA" id="ARBA00022842"/>
    </source>
</evidence>
<gene>
    <name evidence="14" type="ORF">DesfrDRAFT_2844</name>
</gene>
<dbReference type="SFLD" id="SFLDF00027">
    <property type="entry name" value="p-type_atpase"/>
    <property type="match status" value="1"/>
</dbReference>
<evidence type="ECO:0000256" key="2">
    <source>
        <dbReference type="ARBA" id="ARBA00008804"/>
    </source>
</evidence>
<dbReference type="NCBIfam" id="TIGR01647">
    <property type="entry name" value="ATPase-IIIA_H"/>
    <property type="match status" value="1"/>
</dbReference>
<feature type="transmembrane region" description="Helical" evidence="12">
    <location>
        <begin position="757"/>
        <end position="778"/>
    </location>
</feature>
<keyword evidence="6" id="KW-0547">Nucleotide-binding</keyword>
<dbReference type="EMBL" id="AECZ01000020">
    <property type="protein sequence ID" value="EFL50411.1"/>
    <property type="molecule type" value="Genomic_DNA"/>
</dbReference>
<dbReference type="InterPro" id="IPR036412">
    <property type="entry name" value="HAD-like_sf"/>
</dbReference>
<dbReference type="SUPFAM" id="SSF81653">
    <property type="entry name" value="Calcium ATPase, transduction domain A"/>
    <property type="match status" value="1"/>
</dbReference>
<keyword evidence="3" id="KW-0597">Phosphoprotein</keyword>
<dbReference type="GO" id="GO:0046872">
    <property type="term" value="F:metal ion binding"/>
    <property type="evidence" value="ECO:0007669"/>
    <property type="project" value="UniProtKB-KW"/>
</dbReference>
<feature type="transmembrane region" description="Helical" evidence="12">
    <location>
        <begin position="83"/>
        <end position="99"/>
    </location>
</feature>
<evidence type="ECO:0000256" key="4">
    <source>
        <dbReference type="ARBA" id="ARBA00022692"/>
    </source>
</evidence>
<feature type="transmembrane region" description="Helical" evidence="12">
    <location>
        <begin position="684"/>
        <end position="705"/>
    </location>
</feature>
<dbReference type="SFLD" id="SFLDS00003">
    <property type="entry name" value="Haloacid_Dehalogenase"/>
    <property type="match status" value="1"/>
</dbReference>
<dbReference type="SUPFAM" id="SSF56784">
    <property type="entry name" value="HAD-like"/>
    <property type="match status" value="1"/>
</dbReference>
<dbReference type="Pfam" id="PF00690">
    <property type="entry name" value="Cation_ATPase_N"/>
    <property type="match status" value="1"/>
</dbReference>
<name>E1JYZ5_SOLFR</name>
<feature type="transmembrane region" description="Helical" evidence="12">
    <location>
        <begin position="717"/>
        <end position="736"/>
    </location>
</feature>
<accession>E1JYZ5</accession>
<dbReference type="SUPFAM" id="SSF81665">
    <property type="entry name" value="Calcium ATPase, transmembrane domain M"/>
    <property type="match status" value="1"/>
</dbReference>
<dbReference type="NCBIfam" id="TIGR01494">
    <property type="entry name" value="ATPase_P-type"/>
    <property type="match status" value="2"/>
</dbReference>
<dbReference type="GO" id="GO:0005524">
    <property type="term" value="F:ATP binding"/>
    <property type="evidence" value="ECO:0007669"/>
    <property type="project" value="UniProtKB-KW"/>
</dbReference>
<dbReference type="CDD" id="cd02076">
    <property type="entry name" value="P-type_ATPase_H"/>
    <property type="match status" value="1"/>
</dbReference>
<keyword evidence="8" id="KW-0460">Magnesium</keyword>
<comment type="subcellular location">
    <subcellularLocation>
        <location evidence="1">Membrane</location>
        <topology evidence="1">Multi-pass membrane protein</topology>
    </subcellularLocation>
</comment>
<protein>
    <submittedName>
        <fullName evidence="14">Plasma-membrane proton-efflux P-type ATPase</fullName>
    </submittedName>
</protein>
<evidence type="ECO:0000313" key="14">
    <source>
        <dbReference type="EMBL" id="EFL50411.1"/>
    </source>
</evidence>
<dbReference type="FunFam" id="3.40.1110.10:FF:000005">
    <property type="entry name" value="Plasma membrane ATPase"/>
    <property type="match status" value="1"/>
</dbReference>
<dbReference type="GO" id="GO:0120029">
    <property type="term" value="P:proton export across plasma membrane"/>
    <property type="evidence" value="ECO:0007669"/>
    <property type="project" value="InterPro"/>
</dbReference>
<dbReference type="SFLD" id="SFLDG00002">
    <property type="entry name" value="C1.7:_P-type_atpase_like"/>
    <property type="match status" value="1"/>
</dbReference>
<dbReference type="InterPro" id="IPR008250">
    <property type="entry name" value="ATPase_P-typ_transduc_dom_A_sf"/>
</dbReference>
<dbReference type="SMART" id="SM00831">
    <property type="entry name" value="Cation_ATPase_N"/>
    <property type="match status" value="1"/>
</dbReference>
<dbReference type="InterPro" id="IPR023299">
    <property type="entry name" value="ATPase_P-typ_cyto_dom_N"/>
</dbReference>
<evidence type="ECO:0000256" key="10">
    <source>
        <dbReference type="ARBA" id="ARBA00022989"/>
    </source>
</evidence>
<dbReference type="InterPro" id="IPR044492">
    <property type="entry name" value="P_typ_ATPase_HD_dom"/>
</dbReference>
<dbReference type="PROSITE" id="PS00154">
    <property type="entry name" value="ATPASE_E1_E2"/>
    <property type="match status" value="1"/>
</dbReference>
<dbReference type="Gene3D" id="3.40.50.1000">
    <property type="entry name" value="HAD superfamily/HAD-like"/>
    <property type="match status" value="1"/>
</dbReference>
<dbReference type="FunFam" id="2.70.150.10:FF:000042">
    <property type="entry name" value="Plasma membrane ATPase"/>
    <property type="match status" value="1"/>
</dbReference>
<dbReference type="InterPro" id="IPR006534">
    <property type="entry name" value="P-type_ATPase_IIIA"/>
</dbReference>